<keyword evidence="2" id="KW-1185">Reference proteome</keyword>
<dbReference type="AlphaFoldDB" id="A0A2K8N5Q3"/>
<dbReference type="Proteomes" id="UP000231932">
    <property type="component" value="Chromosome"/>
</dbReference>
<evidence type="ECO:0000313" key="2">
    <source>
        <dbReference type="Proteomes" id="UP000231932"/>
    </source>
</evidence>
<dbReference type="OrthoDB" id="2374761at2"/>
<organism evidence="1 2">
    <name type="scientific">Kyrpidia spormannii</name>
    <dbReference type="NCBI Taxonomy" id="2055160"/>
    <lineage>
        <taxon>Bacteria</taxon>
        <taxon>Bacillati</taxon>
        <taxon>Bacillota</taxon>
        <taxon>Bacilli</taxon>
        <taxon>Bacillales</taxon>
        <taxon>Alicyclobacillaceae</taxon>
        <taxon>Kyrpidia</taxon>
    </lineage>
</organism>
<protein>
    <recommendedName>
        <fullName evidence="3">DUF1641 domain-containing protein</fullName>
    </recommendedName>
</protein>
<dbReference type="RefSeq" id="WP_100667472.1">
    <property type="nucleotide sequence ID" value="NZ_CP024955.1"/>
</dbReference>
<evidence type="ECO:0008006" key="3">
    <source>
        <dbReference type="Google" id="ProtNLM"/>
    </source>
</evidence>
<name>A0A2K8N5Q3_9BACL</name>
<dbReference type="KEGG" id="kyr:CVV65_06660"/>
<evidence type="ECO:0000313" key="1">
    <source>
        <dbReference type="EMBL" id="ATY84658.1"/>
    </source>
</evidence>
<dbReference type="EMBL" id="CP024955">
    <property type="protein sequence ID" value="ATY84658.1"/>
    <property type="molecule type" value="Genomic_DNA"/>
</dbReference>
<reference evidence="2" key="1">
    <citation type="submission" date="2017-11" db="EMBL/GenBank/DDBJ databases">
        <title>Complete Genome Sequence of Kyrpidia sp. Strain EA-1, a thermophilic, hydrogen-oxidizing Bacterium, isolated from the Azores.</title>
        <authorList>
            <person name="Reiner J.E."/>
            <person name="Lapp C.J."/>
            <person name="Bunk B."/>
            <person name="Gescher J."/>
        </authorList>
    </citation>
    <scope>NUCLEOTIDE SEQUENCE [LARGE SCALE GENOMIC DNA]</scope>
    <source>
        <strain evidence="2">EA-1</strain>
    </source>
</reference>
<gene>
    <name evidence="1" type="ORF">CVV65_06660</name>
</gene>
<proteinExistence type="predicted"/>
<accession>A0A2K8N5Q3</accession>
<sequence>MAMREALEMTADPLLEKLDDVEVQRALVALLDRLPELVAMIDGVERAAHYVRAAASDEGNLERFAEAIREPVDMVSQKIRPMLDGQDMLEAATVLPAWLRLMTEMAHSADAISAGLKTLRQLEQAGLLRALQALGDAIRPGVLDDLVQVVGRSIREADQDTTVISVFGILRMLKEPAVQRLLRVVSTMLRNLSENQKS</sequence>